<keyword evidence="2" id="KW-1185">Reference proteome</keyword>
<evidence type="ECO:0000313" key="1">
    <source>
        <dbReference type="EMBL" id="AOT71425.1"/>
    </source>
</evidence>
<dbReference type="Proteomes" id="UP000095743">
    <property type="component" value="Chromosome"/>
</dbReference>
<gene>
    <name evidence="1" type="ORF">Gferi_18965</name>
</gene>
<dbReference type="AlphaFoldDB" id="A0A1D8GKJ2"/>
<accession>A0A1D8GKJ2</accession>
<name>A0A1D8GKJ2_9FIRM</name>
<reference evidence="1 2" key="1">
    <citation type="submission" date="2016-09" db="EMBL/GenBank/DDBJ databases">
        <title>Genomic analysis reveals versatility of anaerobic energy metabolism of Geosporobacter ferrireducens IRF9 of phylum Firmicutes.</title>
        <authorList>
            <person name="Kim S.-J."/>
        </authorList>
    </citation>
    <scope>NUCLEOTIDE SEQUENCE [LARGE SCALE GENOMIC DNA]</scope>
    <source>
        <strain evidence="1 2">IRF9</strain>
    </source>
</reference>
<protein>
    <submittedName>
        <fullName evidence="1">Uncharacterized protein</fullName>
    </submittedName>
</protein>
<evidence type="ECO:0000313" key="2">
    <source>
        <dbReference type="Proteomes" id="UP000095743"/>
    </source>
</evidence>
<organism evidence="1 2">
    <name type="scientific">Geosporobacter ferrireducens</name>
    <dbReference type="NCBI Taxonomy" id="1424294"/>
    <lineage>
        <taxon>Bacteria</taxon>
        <taxon>Bacillati</taxon>
        <taxon>Bacillota</taxon>
        <taxon>Clostridia</taxon>
        <taxon>Peptostreptococcales</taxon>
        <taxon>Thermotaleaceae</taxon>
        <taxon>Geosporobacter</taxon>
    </lineage>
</organism>
<sequence length="112" mass="13088">MTKSNLSQLMLIKIKYKSVIGLTIPIALFPIDELISAFKDLILILQKVFPLLNDRMMKEKLNELGKHITIENVSSEVIFELIKELFNEIRKHKGLKLIEVDMKNLQLMVKFY</sequence>
<proteinExistence type="predicted"/>
<dbReference type="EMBL" id="CP017269">
    <property type="protein sequence ID" value="AOT71425.1"/>
    <property type="molecule type" value="Genomic_DNA"/>
</dbReference>
<dbReference type="KEGG" id="gfe:Gferi_18965"/>
<dbReference type="STRING" id="1424294.Gferi_18965"/>